<name>A0A5D2Y4S8_GOSMU</name>
<dbReference type="AlphaFoldDB" id="A0A5D2Y4S8"/>
<accession>A0A5D2Y4S8</accession>
<dbReference type="Proteomes" id="UP000323597">
    <property type="component" value="Chromosome A08"/>
</dbReference>
<evidence type="ECO:0000313" key="1">
    <source>
        <dbReference type="EMBL" id="TYJ21418.1"/>
    </source>
</evidence>
<keyword evidence="2" id="KW-1185">Reference proteome</keyword>
<evidence type="ECO:0000313" key="2">
    <source>
        <dbReference type="Proteomes" id="UP000323597"/>
    </source>
</evidence>
<sequence length="42" mass="4921">MELSLQRRECDATPVAKTWRRNRHGTCYTRAGVDVRGSCRWP</sequence>
<dbReference type="EMBL" id="CM017643">
    <property type="protein sequence ID" value="TYJ21418.1"/>
    <property type="molecule type" value="Genomic_DNA"/>
</dbReference>
<organism evidence="1 2">
    <name type="scientific">Gossypium mustelinum</name>
    <name type="common">Cotton</name>
    <name type="synonym">Gossypium caicoense</name>
    <dbReference type="NCBI Taxonomy" id="34275"/>
    <lineage>
        <taxon>Eukaryota</taxon>
        <taxon>Viridiplantae</taxon>
        <taxon>Streptophyta</taxon>
        <taxon>Embryophyta</taxon>
        <taxon>Tracheophyta</taxon>
        <taxon>Spermatophyta</taxon>
        <taxon>Magnoliopsida</taxon>
        <taxon>eudicotyledons</taxon>
        <taxon>Gunneridae</taxon>
        <taxon>Pentapetalae</taxon>
        <taxon>rosids</taxon>
        <taxon>malvids</taxon>
        <taxon>Malvales</taxon>
        <taxon>Malvaceae</taxon>
        <taxon>Malvoideae</taxon>
        <taxon>Gossypium</taxon>
    </lineage>
</organism>
<gene>
    <name evidence="1" type="ORF">E1A91_A08G063200v1</name>
</gene>
<reference evidence="1 2" key="1">
    <citation type="submission" date="2019-07" db="EMBL/GenBank/DDBJ databases">
        <title>WGS assembly of Gossypium mustelinum.</title>
        <authorList>
            <person name="Chen Z.J."/>
            <person name="Sreedasyam A."/>
            <person name="Ando A."/>
            <person name="Song Q."/>
            <person name="De L."/>
            <person name="Hulse-Kemp A."/>
            <person name="Ding M."/>
            <person name="Ye W."/>
            <person name="Kirkbride R."/>
            <person name="Jenkins J."/>
            <person name="Plott C."/>
            <person name="Lovell J."/>
            <person name="Lin Y.-M."/>
            <person name="Vaughn R."/>
            <person name="Liu B."/>
            <person name="Li W."/>
            <person name="Simpson S."/>
            <person name="Scheffler B."/>
            <person name="Saski C."/>
            <person name="Grover C."/>
            <person name="Hu G."/>
            <person name="Conover J."/>
            <person name="Carlson J."/>
            <person name="Shu S."/>
            <person name="Boston L."/>
            <person name="Williams M."/>
            <person name="Peterson D."/>
            <person name="Mcgee K."/>
            <person name="Jones D."/>
            <person name="Wendel J."/>
            <person name="Stelly D."/>
            <person name="Grimwood J."/>
            <person name="Schmutz J."/>
        </authorList>
    </citation>
    <scope>NUCLEOTIDE SEQUENCE [LARGE SCALE GENOMIC DNA]</scope>
    <source>
        <strain evidence="1">1408120.09</strain>
    </source>
</reference>
<protein>
    <submittedName>
        <fullName evidence="1">Uncharacterized protein</fullName>
    </submittedName>
</protein>
<proteinExistence type="predicted"/>